<dbReference type="InterPro" id="IPR051082">
    <property type="entry name" value="Pentapeptide-BTB/POZ_domain"/>
</dbReference>
<dbReference type="Gene3D" id="2.160.20.80">
    <property type="entry name" value="E3 ubiquitin-protein ligase SopA"/>
    <property type="match status" value="1"/>
</dbReference>
<gene>
    <name evidence="1" type="ORF">QYF49_21240</name>
</gene>
<organism evidence="1 2">
    <name type="scientific">Fictibacillus terranigra</name>
    <dbReference type="NCBI Taxonomy" id="3058424"/>
    <lineage>
        <taxon>Bacteria</taxon>
        <taxon>Bacillati</taxon>
        <taxon>Bacillota</taxon>
        <taxon>Bacilli</taxon>
        <taxon>Bacillales</taxon>
        <taxon>Fictibacillaceae</taxon>
        <taxon>Fictibacillus</taxon>
    </lineage>
</organism>
<name>A0ABT8EC23_9BACL</name>
<reference evidence="1" key="1">
    <citation type="submission" date="2023-06" db="EMBL/GenBank/DDBJ databases">
        <title>Draft Genome Sequences of Representative Paenibacillus Polymyxa, Bacillus cereus, Fictibacillus sp., and Brevibacillus agri Strains Isolated from Amazonian Dark Earth.</title>
        <authorList>
            <person name="Pellegrinetti T.A."/>
            <person name="Cunha I.C.M."/>
            <person name="Chaves M.G."/>
            <person name="Freitas A.S."/>
            <person name="Silva A.V.R."/>
            <person name="Tsai S.M."/>
            <person name="Mendes L.W."/>
        </authorList>
    </citation>
    <scope>NUCLEOTIDE SEQUENCE</scope>
    <source>
        <strain evidence="1">CENA-BCM004</strain>
    </source>
</reference>
<dbReference type="SUPFAM" id="SSF141571">
    <property type="entry name" value="Pentapeptide repeat-like"/>
    <property type="match status" value="1"/>
</dbReference>
<dbReference type="PANTHER" id="PTHR14136">
    <property type="entry name" value="BTB_POZ DOMAIN-CONTAINING PROTEIN KCTD9"/>
    <property type="match status" value="1"/>
</dbReference>
<protein>
    <submittedName>
        <fullName evidence="1">Pentapeptide repeat-containing protein</fullName>
    </submittedName>
</protein>
<evidence type="ECO:0000313" key="1">
    <source>
        <dbReference type="EMBL" id="MDN4075488.1"/>
    </source>
</evidence>
<dbReference type="InterPro" id="IPR001646">
    <property type="entry name" value="5peptide_repeat"/>
</dbReference>
<keyword evidence="2" id="KW-1185">Reference proteome</keyword>
<proteinExistence type="predicted"/>
<dbReference type="EMBL" id="JAUHLN010000005">
    <property type="protein sequence ID" value="MDN4075488.1"/>
    <property type="molecule type" value="Genomic_DNA"/>
</dbReference>
<dbReference type="Proteomes" id="UP001168694">
    <property type="component" value="Unassembled WGS sequence"/>
</dbReference>
<dbReference type="RefSeq" id="WP_290401592.1">
    <property type="nucleotide sequence ID" value="NZ_JAUHLN010000005.1"/>
</dbReference>
<accession>A0ABT8EC23</accession>
<dbReference type="Pfam" id="PF13599">
    <property type="entry name" value="Pentapeptide_4"/>
    <property type="match status" value="1"/>
</dbReference>
<sequence length="489" mass="56165">MQLYSGDIIRVRNYPFQDDPSRGKSRYAMFLSKIGEEVSLAPATQIGTLSGRAGSLPLRPFEVEIPAGVTSQTGIKGVVKCDRFPLIDQQQLQGTVIGRLPIETRIEIIQKYEQIHQNRRFKEPMDQENPNHPQIMMQFKDLVIAEKLGFLKNQGKEYEEVRDLDCQVTGVYLHPSKLGIPVHHVSLTFESYDPKINHHINHKATIATSDEKEVLLRKLQEVQTTQDVLHLDSRYTRLQRELTLAFSNLNSLHLDLHPQSDFQTVTQLAQEVLNHRLTEHKIWLGSNGRQGKQLMLNGLDLSGCEVTSSHLNQAVFYRCIFKEMDLSQKDFTDTEFDSCHFRVTNLHRANLTNVTFQDCELTRTNLSRTLMDDTRFLDTDLSPKYISNREMPSIYLHEARVKGVEFENTKFSQELFEHITKEPIGQVTVKEKNFKGMAIQKEGDKWGLLSNRGKSIENASFHNYKEAKQGVLSFLQYEKSLSKGKSIDL</sequence>
<evidence type="ECO:0000313" key="2">
    <source>
        <dbReference type="Proteomes" id="UP001168694"/>
    </source>
</evidence>
<dbReference type="PANTHER" id="PTHR14136:SF17">
    <property type="entry name" value="BTB_POZ DOMAIN-CONTAINING PROTEIN KCTD9"/>
    <property type="match status" value="1"/>
</dbReference>
<comment type="caution">
    <text evidence="1">The sequence shown here is derived from an EMBL/GenBank/DDBJ whole genome shotgun (WGS) entry which is preliminary data.</text>
</comment>